<proteinExistence type="inferred from homology"/>
<dbReference type="PROSITE" id="PS50983">
    <property type="entry name" value="FE_B12_PBP"/>
    <property type="match status" value="1"/>
</dbReference>
<comment type="subcellular location">
    <subcellularLocation>
        <location evidence="1">Cell envelope</location>
    </subcellularLocation>
</comment>
<keyword evidence="4 5" id="KW-0732">Signal</keyword>
<evidence type="ECO:0000313" key="7">
    <source>
        <dbReference type="EMBL" id="MBP2435457.1"/>
    </source>
</evidence>
<name>A0ABS4ZDU0_9MICO</name>
<evidence type="ECO:0000256" key="3">
    <source>
        <dbReference type="ARBA" id="ARBA00022448"/>
    </source>
</evidence>
<comment type="similarity">
    <text evidence="2">Belongs to the bacterial solute-binding protein 8 family.</text>
</comment>
<evidence type="ECO:0000259" key="6">
    <source>
        <dbReference type="PROSITE" id="PS50983"/>
    </source>
</evidence>
<evidence type="ECO:0000256" key="2">
    <source>
        <dbReference type="ARBA" id="ARBA00008814"/>
    </source>
</evidence>
<protein>
    <submittedName>
        <fullName evidence="7">Iron complex transport system substrate-binding protein</fullName>
    </submittedName>
</protein>
<feature type="chain" id="PRO_5046189109" evidence="5">
    <location>
        <begin position="22"/>
        <end position="343"/>
    </location>
</feature>
<organism evidence="7 8">
    <name type="scientific">Microbacterium amylolyticum</name>
    <dbReference type="NCBI Taxonomy" id="936337"/>
    <lineage>
        <taxon>Bacteria</taxon>
        <taxon>Bacillati</taxon>
        <taxon>Actinomycetota</taxon>
        <taxon>Actinomycetes</taxon>
        <taxon>Micrococcales</taxon>
        <taxon>Microbacteriaceae</taxon>
        <taxon>Microbacterium</taxon>
    </lineage>
</organism>
<dbReference type="PANTHER" id="PTHR30532:SF24">
    <property type="entry name" value="FERRIC ENTEROBACTIN-BINDING PERIPLASMIC PROTEIN FEPB"/>
    <property type="match status" value="1"/>
</dbReference>
<dbReference type="RefSeq" id="WP_165132749.1">
    <property type="nucleotide sequence ID" value="NZ_CP049253.1"/>
</dbReference>
<dbReference type="Pfam" id="PF01497">
    <property type="entry name" value="Peripla_BP_2"/>
    <property type="match status" value="1"/>
</dbReference>
<dbReference type="InterPro" id="IPR002491">
    <property type="entry name" value="ABC_transptr_periplasmic_BD"/>
</dbReference>
<dbReference type="EMBL" id="JAGIOL010000001">
    <property type="protein sequence ID" value="MBP2435457.1"/>
    <property type="molecule type" value="Genomic_DNA"/>
</dbReference>
<feature type="domain" description="Fe/B12 periplasmic-binding" evidence="6">
    <location>
        <begin position="60"/>
        <end position="339"/>
    </location>
</feature>
<evidence type="ECO:0000256" key="1">
    <source>
        <dbReference type="ARBA" id="ARBA00004196"/>
    </source>
</evidence>
<feature type="signal peptide" evidence="5">
    <location>
        <begin position="1"/>
        <end position="21"/>
    </location>
</feature>
<keyword evidence="8" id="KW-1185">Reference proteome</keyword>
<dbReference type="Proteomes" id="UP001519362">
    <property type="component" value="Unassembled WGS sequence"/>
</dbReference>
<dbReference type="InterPro" id="IPR051313">
    <property type="entry name" value="Bact_iron-sidero_bind"/>
</dbReference>
<dbReference type="CDD" id="cd01146">
    <property type="entry name" value="FhuD"/>
    <property type="match status" value="1"/>
</dbReference>
<dbReference type="Gene3D" id="3.40.50.1980">
    <property type="entry name" value="Nitrogenase molybdenum iron protein domain"/>
    <property type="match status" value="2"/>
</dbReference>
<keyword evidence="3" id="KW-0813">Transport</keyword>
<dbReference type="PANTHER" id="PTHR30532">
    <property type="entry name" value="IRON III DICITRATE-BINDING PERIPLASMIC PROTEIN"/>
    <property type="match status" value="1"/>
</dbReference>
<accession>A0ABS4ZDU0</accession>
<dbReference type="PROSITE" id="PS51257">
    <property type="entry name" value="PROKAR_LIPOPROTEIN"/>
    <property type="match status" value="1"/>
</dbReference>
<gene>
    <name evidence="7" type="ORF">JOF34_000043</name>
</gene>
<evidence type="ECO:0000313" key="8">
    <source>
        <dbReference type="Proteomes" id="UP001519362"/>
    </source>
</evidence>
<reference evidence="7 8" key="1">
    <citation type="submission" date="2021-03" db="EMBL/GenBank/DDBJ databases">
        <title>Sequencing the genomes of 1000 actinobacteria strains.</title>
        <authorList>
            <person name="Klenk H.-P."/>
        </authorList>
    </citation>
    <scope>NUCLEOTIDE SEQUENCE [LARGE SCALE GENOMIC DNA]</scope>
    <source>
        <strain evidence="7 8">DSM 24221</strain>
    </source>
</reference>
<evidence type="ECO:0000256" key="4">
    <source>
        <dbReference type="ARBA" id="ARBA00022729"/>
    </source>
</evidence>
<evidence type="ECO:0000256" key="5">
    <source>
        <dbReference type="SAM" id="SignalP"/>
    </source>
</evidence>
<dbReference type="SUPFAM" id="SSF53807">
    <property type="entry name" value="Helical backbone' metal receptor"/>
    <property type="match status" value="1"/>
</dbReference>
<sequence>MRTSRWIAASAVAALSIGVAACGTNSVPEENAGDATPAAAGTTVVEHAYGSTPINGQPERVAAIGWGNAEVALALGIVPVGMAEQSYGDEDGDGVLGWSASAITELGGETPVLFDQTDGVDYEAIAATAPEVILAASSGITQEEYDELSRIAPTIAFPGLPWGTTWRDTILTNAAGLGRKAEGEALVDSFEESLAAVRESHPEFAGTTAAWLYFTPSDLGQVGVYTANDSRAAYLEDLGLEHAPSVLDLSEGSTSFYETISAENADMLADADVIIGYGNDELLTALQADPLLGAIPAIERGSVVLIEDGSPLSAAVSPPSALTLDAFLDEYVGLISDAVPSGE</sequence>
<comment type="caution">
    <text evidence="7">The sequence shown here is derived from an EMBL/GenBank/DDBJ whole genome shotgun (WGS) entry which is preliminary data.</text>
</comment>